<proteinExistence type="predicted"/>
<feature type="domain" description="Carbohydrate kinase PfkB" evidence="1">
    <location>
        <begin position="3"/>
        <end position="111"/>
    </location>
</feature>
<evidence type="ECO:0000313" key="2">
    <source>
        <dbReference type="EMBL" id="GAA3726347.1"/>
    </source>
</evidence>
<protein>
    <recommendedName>
        <fullName evidence="1">Carbohydrate kinase PfkB domain-containing protein</fullName>
    </recommendedName>
</protein>
<evidence type="ECO:0000313" key="3">
    <source>
        <dbReference type="Proteomes" id="UP001500908"/>
    </source>
</evidence>
<dbReference type="InterPro" id="IPR029056">
    <property type="entry name" value="Ribokinase-like"/>
</dbReference>
<dbReference type="Pfam" id="PF00294">
    <property type="entry name" value="PfkB"/>
    <property type="match status" value="1"/>
</dbReference>
<dbReference type="InterPro" id="IPR011611">
    <property type="entry name" value="PfkB_dom"/>
</dbReference>
<dbReference type="Proteomes" id="UP001500908">
    <property type="component" value="Unassembled WGS sequence"/>
</dbReference>
<comment type="caution">
    <text evidence="2">The sequence shown here is derived from an EMBL/GenBank/DDBJ whole genome shotgun (WGS) entry which is preliminary data.</text>
</comment>
<dbReference type="SUPFAM" id="SSF53613">
    <property type="entry name" value="Ribokinase-like"/>
    <property type="match status" value="1"/>
</dbReference>
<name>A0ABP7EYA1_9ACTN</name>
<organism evidence="2 3">
    <name type="scientific">Salinactinospora qingdaonensis</name>
    <dbReference type="NCBI Taxonomy" id="702744"/>
    <lineage>
        <taxon>Bacteria</taxon>
        <taxon>Bacillati</taxon>
        <taxon>Actinomycetota</taxon>
        <taxon>Actinomycetes</taxon>
        <taxon>Streptosporangiales</taxon>
        <taxon>Nocardiopsidaceae</taxon>
        <taxon>Salinactinospora</taxon>
    </lineage>
</organism>
<gene>
    <name evidence="2" type="ORF">GCM10022402_03820</name>
</gene>
<evidence type="ECO:0000259" key="1">
    <source>
        <dbReference type="Pfam" id="PF00294"/>
    </source>
</evidence>
<dbReference type="Gene3D" id="3.40.1190.20">
    <property type="match status" value="1"/>
</dbReference>
<sequence>MARSADVVLVGRDEAETLWATTTVDEIRGLLPDVAQLVVKDAEFGATGFEADARSHVASPQVEVIEPVGAGDAFAAGDLSGLLSGRSMVPRLCSGHLCAAMTLRCTGDTAPASGS</sequence>
<keyword evidence="3" id="KW-1185">Reference proteome</keyword>
<dbReference type="EMBL" id="BAABDD010000001">
    <property type="protein sequence ID" value="GAA3726347.1"/>
    <property type="molecule type" value="Genomic_DNA"/>
</dbReference>
<reference evidence="3" key="1">
    <citation type="journal article" date="2019" name="Int. J. Syst. Evol. Microbiol.">
        <title>The Global Catalogue of Microorganisms (GCM) 10K type strain sequencing project: providing services to taxonomists for standard genome sequencing and annotation.</title>
        <authorList>
            <consortium name="The Broad Institute Genomics Platform"/>
            <consortium name="The Broad Institute Genome Sequencing Center for Infectious Disease"/>
            <person name="Wu L."/>
            <person name="Ma J."/>
        </authorList>
    </citation>
    <scope>NUCLEOTIDE SEQUENCE [LARGE SCALE GENOMIC DNA]</scope>
    <source>
        <strain evidence="3">JCM 17137</strain>
    </source>
</reference>
<accession>A0ABP7EYA1</accession>